<keyword evidence="1" id="KW-0812">Transmembrane</keyword>
<feature type="transmembrane region" description="Helical" evidence="1">
    <location>
        <begin position="6"/>
        <end position="27"/>
    </location>
</feature>
<gene>
    <name evidence="2" type="ordered locus">Amet_0854</name>
</gene>
<evidence type="ECO:0000313" key="3">
    <source>
        <dbReference type="Proteomes" id="UP000001572"/>
    </source>
</evidence>
<reference evidence="3" key="1">
    <citation type="journal article" date="2016" name="Genome Announc.">
        <title>Complete genome sequence of Alkaliphilus metalliredigens strain QYMF, an alkaliphilic and metal-reducing bacterium isolated from borax-contaminated leachate ponds.</title>
        <authorList>
            <person name="Hwang C."/>
            <person name="Copeland A."/>
            <person name="Lucas S."/>
            <person name="Lapidus A."/>
            <person name="Barry K."/>
            <person name="Detter J.C."/>
            <person name="Glavina Del Rio T."/>
            <person name="Hammon N."/>
            <person name="Israni S."/>
            <person name="Dalin E."/>
            <person name="Tice H."/>
            <person name="Pitluck S."/>
            <person name="Chertkov O."/>
            <person name="Brettin T."/>
            <person name="Bruce D."/>
            <person name="Han C."/>
            <person name="Schmutz J."/>
            <person name="Larimer F."/>
            <person name="Land M.L."/>
            <person name="Hauser L."/>
            <person name="Kyrpides N."/>
            <person name="Mikhailova N."/>
            <person name="Ye Q."/>
            <person name="Zhou J."/>
            <person name="Richardson P."/>
            <person name="Fields M.W."/>
        </authorList>
    </citation>
    <scope>NUCLEOTIDE SEQUENCE [LARGE SCALE GENOMIC DNA]</scope>
    <source>
        <strain evidence="3">QYMF</strain>
    </source>
</reference>
<proteinExistence type="predicted"/>
<evidence type="ECO:0000313" key="2">
    <source>
        <dbReference type="EMBL" id="ABR47079.1"/>
    </source>
</evidence>
<feature type="transmembrane region" description="Helical" evidence="1">
    <location>
        <begin position="53"/>
        <end position="75"/>
    </location>
</feature>
<dbReference type="KEGG" id="amt:Amet_0854"/>
<evidence type="ECO:0000256" key="1">
    <source>
        <dbReference type="SAM" id="Phobius"/>
    </source>
</evidence>
<accession>A6TLL1</accession>
<keyword evidence="3" id="KW-1185">Reference proteome</keyword>
<keyword evidence="1" id="KW-1133">Transmembrane helix</keyword>
<name>A6TLL1_ALKMQ</name>
<keyword evidence="1" id="KW-0472">Membrane</keyword>
<dbReference type="EMBL" id="CP000724">
    <property type="protein sequence ID" value="ABR47079.1"/>
    <property type="molecule type" value="Genomic_DNA"/>
</dbReference>
<dbReference type="AlphaFoldDB" id="A6TLL1"/>
<organism evidence="2 3">
    <name type="scientific">Alkaliphilus metalliredigens (strain QYMF)</name>
    <dbReference type="NCBI Taxonomy" id="293826"/>
    <lineage>
        <taxon>Bacteria</taxon>
        <taxon>Bacillati</taxon>
        <taxon>Bacillota</taxon>
        <taxon>Clostridia</taxon>
        <taxon>Peptostreptococcales</taxon>
        <taxon>Natronincolaceae</taxon>
        <taxon>Alkaliphilus</taxon>
    </lineage>
</organism>
<protein>
    <submittedName>
        <fullName evidence="2">Uncharacterized protein</fullName>
    </submittedName>
</protein>
<dbReference type="RefSeq" id="WP_012062122.1">
    <property type="nucleotide sequence ID" value="NC_009633.1"/>
</dbReference>
<dbReference type="Proteomes" id="UP000001572">
    <property type="component" value="Chromosome"/>
</dbReference>
<dbReference type="HOGENOM" id="CLU_1451592_0_0_9"/>
<feature type="transmembrane region" description="Helical" evidence="1">
    <location>
        <begin position="95"/>
        <end position="117"/>
    </location>
</feature>
<sequence>MDYLSLGDVIFSFVLVLLYIIILYLIIKQSFRVITFGDTLVYIKEKNVRRKKYYFVMFINVALSILYLMSIFREIQLDTDLALLYGYYDMLKLKLILKWSLSFMPVLILILLSLYYVPKDRISERGIVSDKFAFRWEEIKKVEIDNNTVKIHYDYRFIFFDFSFIYTIDDSTDEVIETINNHTNKQQ</sequence>